<sequence length="158" mass="17206">MARMHKTLIWERTRHTQRLRHALRDYFPAALAAFEDLDAPDALELLTKAPEPDSAAGLTTAQISAALKCAGRRDIPVKAARIREALRAGQLRQPAVVASAYAASVRAVAAVLITLNEQVRVLRKEVEAYFGRHPAAEVILSQPGLGQVLGARVLAEVR</sequence>
<protein>
    <recommendedName>
        <fullName evidence="3">Transposase</fullName>
    </recommendedName>
</protein>
<dbReference type="AlphaFoldDB" id="A0A919RPX1"/>
<organism evidence="1 2">
    <name type="scientific">Sinosporangium siamense</name>
    <dbReference type="NCBI Taxonomy" id="1367973"/>
    <lineage>
        <taxon>Bacteria</taxon>
        <taxon>Bacillati</taxon>
        <taxon>Actinomycetota</taxon>
        <taxon>Actinomycetes</taxon>
        <taxon>Streptosporangiales</taxon>
        <taxon>Streptosporangiaceae</taxon>
        <taxon>Sinosporangium</taxon>
    </lineage>
</organism>
<keyword evidence="2" id="KW-1185">Reference proteome</keyword>
<gene>
    <name evidence="1" type="ORF">Ssi02_73380</name>
</gene>
<evidence type="ECO:0008006" key="3">
    <source>
        <dbReference type="Google" id="ProtNLM"/>
    </source>
</evidence>
<dbReference type="EMBL" id="BOOW01000054">
    <property type="protein sequence ID" value="GII97107.1"/>
    <property type="molecule type" value="Genomic_DNA"/>
</dbReference>
<comment type="caution">
    <text evidence="1">The sequence shown here is derived from an EMBL/GenBank/DDBJ whole genome shotgun (WGS) entry which is preliminary data.</text>
</comment>
<proteinExistence type="predicted"/>
<name>A0A919RPX1_9ACTN</name>
<accession>A0A919RPX1</accession>
<reference evidence="1" key="1">
    <citation type="submission" date="2021-01" db="EMBL/GenBank/DDBJ databases">
        <title>Whole genome shotgun sequence of Sinosporangium siamense NBRC 109515.</title>
        <authorList>
            <person name="Komaki H."/>
            <person name="Tamura T."/>
        </authorList>
    </citation>
    <scope>NUCLEOTIDE SEQUENCE</scope>
    <source>
        <strain evidence="1">NBRC 109515</strain>
    </source>
</reference>
<evidence type="ECO:0000313" key="1">
    <source>
        <dbReference type="EMBL" id="GII97107.1"/>
    </source>
</evidence>
<evidence type="ECO:0000313" key="2">
    <source>
        <dbReference type="Proteomes" id="UP000606172"/>
    </source>
</evidence>
<dbReference type="Proteomes" id="UP000606172">
    <property type="component" value="Unassembled WGS sequence"/>
</dbReference>